<keyword evidence="1" id="KW-0732">Signal</keyword>
<dbReference type="RefSeq" id="WP_261293778.1">
    <property type="nucleotide sequence ID" value="NZ_JANQBK010000004.1"/>
</dbReference>
<name>A0ABV7SU34_9SPHN</name>
<evidence type="ECO:0000313" key="2">
    <source>
        <dbReference type="EMBL" id="MFC3578815.1"/>
    </source>
</evidence>
<keyword evidence="3" id="KW-1185">Reference proteome</keyword>
<sequence>MKSYLALAAILFALPAAAQITPSSSPENEPVEKQQKLDDDHKICRADARTSTRLVKRTCRTVAEWRVIDKNTNGANNIVRNP</sequence>
<reference evidence="3" key="1">
    <citation type="journal article" date="2019" name="Int. J. Syst. Evol. Microbiol.">
        <title>The Global Catalogue of Microorganisms (GCM) 10K type strain sequencing project: providing services to taxonomists for standard genome sequencing and annotation.</title>
        <authorList>
            <consortium name="The Broad Institute Genomics Platform"/>
            <consortium name="The Broad Institute Genome Sequencing Center for Infectious Disease"/>
            <person name="Wu L."/>
            <person name="Ma J."/>
        </authorList>
    </citation>
    <scope>NUCLEOTIDE SEQUENCE [LARGE SCALE GENOMIC DNA]</scope>
    <source>
        <strain evidence="3">KCTC 42739</strain>
    </source>
</reference>
<feature type="signal peptide" evidence="1">
    <location>
        <begin position="1"/>
        <end position="18"/>
    </location>
</feature>
<organism evidence="2 3">
    <name type="scientific">Sphingomonas hylomeconis</name>
    <dbReference type="NCBI Taxonomy" id="1395958"/>
    <lineage>
        <taxon>Bacteria</taxon>
        <taxon>Pseudomonadati</taxon>
        <taxon>Pseudomonadota</taxon>
        <taxon>Alphaproteobacteria</taxon>
        <taxon>Sphingomonadales</taxon>
        <taxon>Sphingomonadaceae</taxon>
        <taxon>Sphingomonas</taxon>
    </lineage>
</organism>
<evidence type="ECO:0000313" key="3">
    <source>
        <dbReference type="Proteomes" id="UP001595713"/>
    </source>
</evidence>
<dbReference type="EMBL" id="JBHRXP010000001">
    <property type="protein sequence ID" value="MFC3578815.1"/>
    <property type="molecule type" value="Genomic_DNA"/>
</dbReference>
<dbReference type="Proteomes" id="UP001595713">
    <property type="component" value="Unassembled WGS sequence"/>
</dbReference>
<gene>
    <name evidence="2" type="ORF">ACFONA_01455</name>
</gene>
<evidence type="ECO:0000256" key="1">
    <source>
        <dbReference type="SAM" id="SignalP"/>
    </source>
</evidence>
<comment type="caution">
    <text evidence="2">The sequence shown here is derived from an EMBL/GenBank/DDBJ whole genome shotgun (WGS) entry which is preliminary data.</text>
</comment>
<proteinExistence type="predicted"/>
<protein>
    <submittedName>
        <fullName evidence="2">Uncharacterized protein</fullName>
    </submittedName>
</protein>
<accession>A0ABV7SU34</accession>
<feature type="chain" id="PRO_5045769947" evidence="1">
    <location>
        <begin position="19"/>
        <end position="82"/>
    </location>
</feature>